<protein>
    <submittedName>
        <fullName evidence="1">Uncharacterized protein</fullName>
    </submittedName>
</protein>
<name>A0ABS7FHU4_9NEIS</name>
<sequence length="61" mass="6702">MKVNELQPGDLVTEQHGQDTVAFEVVAIQQLGRRFAVTFRSALGLGSAHYAGDAWISAMRR</sequence>
<comment type="caution">
    <text evidence="1">The sequence shown here is derived from an EMBL/GenBank/DDBJ whole genome shotgun (WGS) entry which is preliminary data.</text>
</comment>
<keyword evidence="2" id="KW-1185">Reference proteome</keyword>
<organism evidence="1 2">
    <name type="scientific">Chromobacterium subtsugae</name>
    <dbReference type="NCBI Taxonomy" id="251747"/>
    <lineage>
        <taxon>Bacteria</taxon>
        <taxon>Pseudomonadati</taxon>
        <taxon>Pseudomonadota</taxon>
        <taxon>Betaproteobacteria</taxon>
        <taxon>Neisseriales</taxon>
        <taxon>Chromobacteriaceae</taxon>
        <taxon>Chromobacterium</taxon>
    </lineage>
</organism>
<dbReference type="Proteomes" id="UP000711178">
    <property type="component" value="Unassembled WGS sequence"/>
</dbReference>
<evidence type="ECO:0000313" key="1">
    <source>
        <dbReference type="EMBL" id="MBW8289649.1"/>
    </source>
</evidence>
<dbReference type="RefSeq" id="WP_043577552.1">
    <property type="nucleotide sequence ID" value="NZ_CP142381.1"/>
</dbReference>
<accession>A0ABS7FHU4</accession>
<gene>
    <name evidence="1" type="ORF">KIF53_18585</name>
</gene>
<evidence type="ECO:0000313" key="2">
    <source>
        <dbReference type="Proteomes" id="UP000711178"/>
    </source>
</evidence>
<dbReference type="EMBL" id="JAHDTB010000021">
    <property type="protein sequence ID" value="MBW8289649.1"/>
    <property type="molecule type" value="Genomic_DNA"/>
</dbReference>
<reference evidence="1 2" key="1">
    <citation type="submission" date="2021-05" db="EMBL/GenBank/DDBJ databases">
        <title>Draft Whole Genome Sequencing Of Biosensor Chromobacterium violaceum Strain CV026 Reveals A Regulatory RNA In Chromobacterium violaceum Phenotype Regulatory Network.</title>
        <authorList>
            <person name="Hong K.W."/>
            <person name="Chan K.G."/>
            <person name="Chang C.-Y."/>
        </authorList>
    </citation>
    <scope>NUCLEOTIDE SEQUENCE [LARGE SCALE GENOMIC DNA]</scope>
    <source>
        <strain evidence="1 2">ATCC 31532</strain>
    </source>
</reference>
<proteinExistence type="predicted"/>
<dbReference type="GeneID" id="89686564"/>